<evidence type="ECO:0000313" key="2">
    <source>
        <dbReference type="Proteomes" id="UP000288012"/>
    </source>
</evidence>
<keyword evidence="2" id="KW-1185">Reference proteome</keyword>
<sequence>MIVGYGARVILRPDSPAPSISIKRIHNELIIKNTGNTAVNITSCTQQISNKKMEIPLPAYTLFAGQTIKRELPRLTQVTLHAALMGKPLDPFYTD</sequence>
<organism evidence="1 2">
    <name type="scientific">Legionella septentrionalis</name>
    <dbReference type="NCBI Taxonomy" id="2498109"/>
    <lineage>
        <taxon>Bacteria</taxon>
        <taxon>Pseudomonadati</taxon>
        <taxon>Pseudomonadota</taxon>
        <taxon>Gammaproteobacteria</taxon>
        <taxon>Legionellales</taxon>
        <taxon>Legionellaceae</taxon>
        <taxon>Legionella</taxon>
    </lineage>
</organism>
<dbReference type="Proteomes" id="UP000288012">
    <property type="component" value="Unassembled WGS sequence"/>
</dbReference>
<comment type="caution">
    <text evidence="1">The sequence shown here is derived from an EMBL/GenBank/DDBJ whole genome shotgun (WGS) entry which is preliminary data.</text>
</comment>
<gene>
    <name evidence="1" type="ORF">EKM59_10345</name>
</gene>
<accession>A0A433JGX6</accession>
<evidence type="ECO:0000313" key="1">
    <source>
        <dbReference type="EMBL" id="RUQ81537.1"/>
    </source>
</evidence>
<dbReference type="EMBL" id="RZGR01000039">
    <property type="protein sequence ID" value="RUQ81537.1"/>
    <property type="molecule type" value="Genomic_DNA"/>
</dbReference>
<protein>
    <submittedName>
        <fullName evidence="1">Uncharacterized protein</fullName>
    </submittedName>
</protein>
<proteinExistence type="predicted"/>
<reference evidence="1 2" key="1">
    <citation type="submission" date="2018-12" db="EMBL/GenBank/DDBJ databases">
        <title>Legionella sp,whole genome shotgun sequence.</title>
        <authorList>
            <person name="Wu H."/>
        </authorList>
    </citation>
    <scope>NUCLEOTIDE SEQUENCE [LARGE SCALE GENOMIC DNA]</scope>
    <source>
        <strain evidence="2">km714</strain>
    </source>
</reference>
<name>A0A433JGX6_9GAMM</name>
<dbReference type="AlphaFoldDB" id="A0A433JGX6"/>
<dbReference type="RefSeq" id="WP_126953114.1">
    <property type="nucleotide sequence ID" value="NZ_RZGR01000039.1"/>
</dbReference>